<evidence type="ECO:0000256" key="2">
    <source>
        <dbReference type="ARBA" id="ARBA00022692"/>
    </source>
</evidence>
<feature type="domain" description="VTT" evidence="7">
    <location>
        <begin position="407"/>
        <end position="527"/>
    </location>
</feature>
<dbReference type="InterPro" id="IPR032816">
    <property type="entry name" value="VTT_dom"/>
</dbReference>
<feature type="transmembrane region" description="Helical" evidence="6">
    <location>
        <begin position="44"/>
        <end position="62"/>
    </location>
</feature>
<dbReference type="GO" id="GO:0000045">
    <property type="term" value="P:autophagosome assembly"/>
    <property type="evidence" value="ECO:0007669"/>
    <property type="project" value="TreeGrafter"/>
</dbReference>
<dbReference type="AlphaFoldDB" id="A0A1A9V7T8"/>
<dbReference type="Pfam" id="PF09335">
    <property type="entry name" value="VTT_dom"/>
    <property type="match status" value="2"/>
</dbReference>
<keyword evidence="4 6" id="KW-0472">Membrane</keyword>
<protein>
    <recommendedName>
        <fullName evidence="7">VTT domain-containing protein</fullName>
    </recommendedName>
</protein>
<sequence>MSTSANLKEQEQQHIDGELRAIVKRQHRKQPTCAAESLTTEKSLIVLAAAFVISLAAMRYIYTICPELNESEKQHMKIPRDIQGAKMLGKVLDRYKDMYYFQVMFGVVAAYIFLQTFAIPGSLFLSILLGFLYRFPIALFLVCFCATLGATLCYCLSSLIGRRLIKYFWPKKISEWSKHIENHRDNLFNYMLFVRMSPILPNWFINLAAPVIGVPIYPFTLGTFCGVAPPSMIAIQAGKTLQKMSNSGDAFSWTSVGILTICACLSLVPTILKNKLKKKTQSKSSVAIMSTSANLKEQEQQHIDGELRAIVKRQHRKQPTCAAESLTTEKSLIVLAAAFVISLAAMRYIYTICPELNESEKQHMKIPRDIQGAKMLGKVLDRYKDMYYFQVMFGVVAAYIFLQTFAIPGSLFLSILLGFLYRFPIALFLVCFCATLGATLCYCLSSLIGRRLIKYFWPKKISEWSKHIENHRDNLFNYMLFVRMSPILPNWFINLAAPVIGVPIYPFTLGTFCGVAPPSMIAIQAGKTLQKMSNSGDAFSWTSVGILTICACLSLVPTILKNKLKKKTQ</sequence>
<dbReference type="STRING" id="7395.A0A1A9V7T8"/>
<organism evidence="8 9">
    <name type="scientific">Glossina austeni</name>
    <name type="common">Savannah tsetse fly</name>
    <dbReference type="NCBI Taxonomy" id="7395"/>
    <lineage>
        <taxon>Eukaryota</taxon>
        <taxon>Metazoa</taxon>
        <taxon>Ecdysozoa</taxon>
        <taxon>Arthropoda</taxon>
        <taxon>Hexapoda</taxon>
        <taxon>Insecta</taxon>
        <taxon>Pterygota</taxon>
        <taxon>Neoptera</taxon>
        <taxon>Endopterygota</taxon>
        <taxon>Diptera</taxon>
        <taxon>Brachycera</taxon>
        <taxon>Muscomorpha</taxon>
        <taxon>Hippoboscoidea</taxon>
        <taxon>Glossinidae</taxon>
        <taxon>Glossina</taxon>
    </lineage>
</organism>
<keyword evidence="9" id="KW-1185">Reference proteome</keyword>
<reference evidence="8" key="1">
    <citation type="submission" date="2020-05" db="UniProtKB">
        <authorList>
            <consortium name="EnsemblMetazoa"/>
        </authorList>
    </citation>
    <scope>IDENTIFICATION</scope>
    <source>
        <strain evidence="8">TTRI</strain>
    </source>
</reference>
<proteinExistence type="inferred from homology"/>
<evidence type="ECO:0000259" key="7">
    <source>
        <dbReference type="Pfam" id="PF09335"/>
    </source>
</evidence>
<feature type="transmembrane region" description="Helical" evidence="6">
    <location>
        <begin position="425"/>
        <end position="449"/>
    </location>
</feature>
<accession>A0A1A9V7T8</accession>
<evidence type="ECO:0000256" key="4">
    <source>
        <dbReference type="ARBA" id="ARBA00023136"/>
    </source>
</evidence>
<evidence type="ECO:0000313" key="8">
    <source>
        <dbReference type="EnsemblMetazoa" id="GAUT028636-PA"/>
    </source>
</evidence>
<dbReference type="PANTHER" id="PTHR43220:SF18">
    <property type="entry name" value="TRANSMEMBRANE PROTEIN 41B"/>
    <property type="match status" value="1"/>
</dbReference>
<dbReference type="VEuPathDB" id="VectorBase:GAUT028636"/>
<dbReference type="Proteomes" id="UP000078200">
    <property type="component" value="Unassembled WGS sequence"/>
</dbReference>
<evidence type="ECO:0000256" key="3">
    <source>
        <dbReference type="ARBA" id="ARBA00022989"/>
    </source>
</evidence>
<feature type="transmembrane region" description="Helical" evidence="6">
    <location>
        <begin position="387"/>
        <end position="419"/>
    </location>
</feature>
<keyword evidence="2 6" id="KW-0812">Transmembrane</keyword>
<evidence type="ECO:0000256" key="1">
    <source>
        <dbReference type="ARBA" id="ARBA00004141"/>
    </source>
</evidence>
<feature type="transmembrane region" description="Helical" evidence="6">
    <location>
        <begin position="99"/>
        <end position="132"/>
    </location>
</feature>
<keyword evidence="3 6" id="KW-1133">Transmembrane helix</keyword>
<evidence type="ECO:0000313" key="9">
    <source>
        <dbReference type="Proteomes" id="UP000078200"/>
    </source>
</evidence>
<feature type="transmembrane region" description="Helical" evidence="6">
    <location>
        <begin position="491"/>
        <end position="518"/>
    </location>
</feature>
<dbReference type="EnsemblMetazoa" id="GAUT028636-RA">
    <property type="protein sequence ID" value="GAUT028636-PA"/>
    <property type="gene ID" value="GAUT028636"/>
</dbReference>
<evidence type="ECO:0000256" key="6">
    <source>
        <dbReference type="SAM" id="Phobius"/>
    </source>
</evidence>
<comment type="subcellular location">
    <subcellularLocation>
        <location evidence="1">Membrane</location>
        <topology evidence="1">Multi-pass membrane protein</topology>
    </subcellularLocation>
</comment>
<evidence type="ECO:0000256" key="5">
    <source>
        <dbReference type="ARBA" id="ARBA00025797"/>
    </source>
</evidence>
<feature type="transmembrane region" description="Helical" evidence="6">
    <location>
        <begin position="250"/>
        <end position="272"/>
    </location>
</feature>
<dbReference type="GO" id="GO:0005789">
    <property type="term" value="C:endoplasmic reticulum membrane"/>
    <property type="evidence" value="ECO:0007669"/>
    <property type="project" value="TreeGrafter"/>
</dbReference>
<name>A0A1A9V7T8_GLOAU</name>
<dbReference type="InterPro" id="IPR045014">
    <property type="entry name" value="TM41A/B"/>
</dbReference>
<dbReference type="PANTHER" id="PTHR43220">
    <property type="match status" value="1"/>
</dbReference>
<comment type="similarity">
    <text evidence="5">Belongs to the TMEM41 family.</text>
</comment>
<feature type="transmembrane region" description="Helical" evidence="6">
    <location>
        <begin position="538"/>
        <end position="560"/>
    </location>
</feature>
<feature type="domain" description="VTT" evidence="7">
    <location>
        <begin position="119"/>
        <end position="239"/>
    </location>
</feature>
<feature type="transmembrane region" description="Helical" evidence="6">
    <location>
        <begin position="138"/>
        <end position="165"/>
    </location>
</feature>